<evidence type="ECO:0000259" key="3">
    <source>
        <dbReference type="PROSITE" id="PS51075"/>
    </source>
</evidence>
<feature type="non-terminal residue" evidence="5">
    <location>
        <position position="320"/>
    </location>
</feature>
<dbReference type="AlphaFoldDB" id="A0A482W2D4"/>
<dbReference type="InterPro" id="IPR001132">
    <property type="entry name" value="SMAD_dom_Dwarfin-type"/>
</dbReference>
<sequence length="320" mass="36994">MRSIDNCYATQHDEVCLNPNHYVMKGAPVTQGLAVFNSPWASIAYYELDHKVGETFLCNNESIHVDGYNCPDMPKPPHRFCLGELPNPGRSFIVENYRKQIGGGLRLFYLKNRVYLRCMSDSAIFVQSMFYSALHSRDKKKVWMMTSDDFYVMPLCEDDLYVAWLLYAIRKGQEAVHNLAKMCTVRVSFGKVHYPFNDLGNFVKKYAIIMSNKNDIPSISSASISSVSTELFCRLGDEEKLLERMALNFFHQLKRRDQTPSDMNECITIPKMTKQRRKCGPSRVVDGRLWRWGDIKNDTVIYQHLQTKSTNNCFATRLNE</sequence>
<evidence type="ECO:0000259" key="4">
    <source>
        <dbReference type="PROSITE" id="PS51076"/>
    </source>
</evidence>
<dbReference type="SUPFAM" id="SSF49879">
    <property type="entry name" value="SMAD/FHA domain"/>
    <property type="match status" value="1"/>
</dbReference>
<dbReference type="SMART" id="SM00524">
    <property type="entry name" value="DWB"/>
    <property type="match status" value="1"/>
</dbReference>
<feature type="domain" description="MH2" evidence="4">
    <location>
        <begin position="40"/>
        <end position="228"/>
    </location>
</feature>
<dbReference type="PROSITE" id="PS51076">
    <property type="entry name" value="MH2"/>
    <property type="match status" value="1"/>
</dbReference>
<accession>A0A482W2D4</accession>
<dbReference type="GO" id="GO:0030509">
    <property type="term" value="P:BMP signaling pathway"/>
    <property type="evidence" value="ECO:0007669"/>
    <property type="project" value="TreeGrafter"/>
</dbReference>
<evidence type="ECO:0000313" key="5">
    <source>
        <dbReference type="EMBL" id="RZC39292.1"/>
    </source>
</evidence>
<dbReference type="EMBL" id="QDEB01035788">
    <property type="protein sequence ID" value="RZC39292.1"/>
    <property type="molecule type" value="Genomic_DNA"/>
</dbReference>
<dbReference type="GO" id="GO:0009791">
    <property type="term" value="P:post-embryonic development"/>
    <property type="evidence" value="ECO:0007669"/>
    <property type="project" value="UniProtKB-ARBA"/>
</dbReference>
<keyword evidence="6" id="KW-1185">Reference proteome</keyword>
<dbReference type="Pfam" id="PF03166">
    <property type="entry name" value="MH2"/>
    <property type="match status" value="1"/>
</dbReference>
<evidence type="ECO:0000256" key="2">
    <source>
        <dbReference type="ARBA" id="ARBA00023163"/>
    </source>
</evidence>
<dbReference type="GO" id="GO:0000978">
    <property type="term" value="F:RNA polymerase II cis-regulatory region sequence-specific DNA binding"/>
    <property type="evidence" value="ECO:0007669"/>
    <property type="project" value="TreeGrafter"/>
</dbReference>
<dbReference type="GO" id="GO:0050793">
    <property type="term" value="P:regulation of developmental process"/>
    <property type="evidence" value="ECO:0007669"/>
    <property type="project" value="UniProtKB-ARBA"/>
</dbReference>
<proteinExistence type="predicted"/>
<dbReference type="GO" id="GO:0060395">
    <property type="term" value="P:SMAD protein signal transduction"/>
    <property type="evidence" value="ECO:0007669"/>
    <property type="project" value="TreeGrafter"/>
</dbReference>
<keyword evidence="2" id="KW-0804">Transcription</keyword>
<dbReference type="STRING" id="1661398.A0A482W2D4"/>
<feature type="domain" description="MH1" evidence="3">
    <location>
        <begin position="1"/>
        <end position="31"/>
    </location>
</feature>
<keyword evidence="1" id="KW-0805">Transcription regulation</keyword>
<gene>
    <name evidence="5" type="ORF">BDFB_009826</name>
</gene>
<dbReference type="PANTHER" id="PTHR13703:SF61">
    <property type="entry name" value="PROTEIN MOTHERS AGAINST DPP"/>
    <property type="match status" value="1"/>
</dbReference>
<protein>
    <submittedName>
        <fullName evidence="5">MH2 domain containing protein</fullName>
    </submittedName>
</protein>
<comment type="caution">
    <text evidence="5">The sequence shown here is derived from an EMBL/GenBank/DDBJ whole genome shotgun (WGS) entry which is preliminary data.</text>
</comment>
<dbReference type="GO" id="GO:0071144">
    <property type="term" value="C:heteromeric SMAD protein complex"/>
    <property type="evidence" value="ECO:0007669"/>
    <property type="project" value="TreeGrafter"/>
</dbReference>
<dbReference type="InterPro" id="IPR017855">
    <property type="entry name" value="SMAD-like_dom_sf"/>
</dbReference>
<dbReference type="Proteomes" id="UP000292052">
    <property type="component" value="Unassembled WGS sequence"/>
</dbReference>
<dbReference type="OrthoDB" id="6681998at2759"/>
<dbReference type="Gene3D" id="2.60.200.10">
    <property type="match status" value="1"/>
</dbReference>
<reference evidence="5 6" key="1">
    <citation type="submission" date="2017-03" db="EMBL/GenBank/DDBJ databases">
        <title>Genome of the blue death feigning beetle - Asbolus verrucosus.</title>
        <authorList>
            <person name="Rider S.D."/>
        </authorList>
    </citation>
    <scope>NUCLEOTIDE SEQUENCE [LARGE SCALE GENOMIC DNA]</scope>
    <source>
        <strain evidence="5">Butters</strain>
        <tissue evidence="5">Head and leg muscle</tissue>
    </source>
</reference>
<dbReference type="GO" id="GO:0051239">
    <property type="term" value="P:regulation of multicellular organismal process"/>
    <property type="evidence" value="ECO:0007669"/>
    <property type="project" value="UniProtKB-ARBA"/>
</dbReference>
<dbReference type="GO" id="GO:0030154">
    <property type="term" value="P:cell differentiation"/>
    <property type="evidence" value="ECO:0007669"/>
    <property type="project" value="TreeGrafter"/>
</dbReference>
<name>A0A482W2D4_ASBVE</name>
<dbReference type="PROSITE" id="PS51075">
    <property type="entry name" value="MH1"/>
    <property type="match status" value="1"/>
</dbReference>
<dbReference type="GO" id="GO:0000981">
    <property type="term" value="F:DNA-binding transcription factor activity, RNA polymerase II-specific"/>
    <property type="evidence" value="ECO:0007669"/>
    <property type="project" value="TreeGrafter"/>
</dbReference>
<organism evidence="5 6">
    <name type="scientific">Asbolus verrucosus</name>
    <name type="common">Desert ironclad beetle</name>
    <dbReference type="NCBI Taxonomy" id="1661398"/>
    <lineage>
        <taxon>Eukaryota</taxon>
        <taxon>Metazoa</taxon>
        <taxon>Ecdysozoa</taxon>
        <taxon>Arthropoda</taxon>
        <taxon>Hexapoda</taxon>
        <taxon>Insecta</taxon>
        <taxon>Pterygota</taxon>
        <taxon>Neoptera</taxon>
        <taxon>Endopterygota</taxon>
        <taxon>Coleoptera</taxon>
        <taxon>Polyphaga</taxon>
        <taxon>Cucujiformia</taxon>
        <taxon>Tenebrionidae</taxon>
        <taxon>Pimeliinae</taxon>
        <taxon>Asbolus</taxon>
    </lineage>
</organism>
<evidence type="ECO:0000313" key="6">
    <source>
        <dbReference type="Proteomes" id="UP000292052"/>
    </source>
</evidence>
<dbReference type="InterPro" id="IPR013019">
    <property type="entry name" value="MAD_homology_MH1"/>
</dbReference>
<dbReference type="GO" id="GO:0009653">
    <property type="term" value="P:anatomical structure morphogenesis"/>
    <property type="evidence" value="ECO:0007669"/>
    <property type="project" value="TreeGrafter"/>
</dbReference>
<dbReference type="PANTHER" id="PTHR13703">
    <property type="entry name" value="SMAD"/>
    <property type="match status" value="1"/>
</dbReference>
<dbReference type="InterPro" id="IPR008984">
    <property type="entry name" value="SMAD_FHA_dom_sf"/>
</dbReference>
<evidence type="ECO:0000256" key="1">
    <source>
        <dbReference type="ARBA" id="ARBA00023015"/>
    </source>
</evidence>
<dbReference type="GO" id="GO:0070411">
    <property type="term" value="F:I-SMAD binding"/>
    <property type="evidence" value="ECO:0007669"/>
    <property type="project" value="TreeGrafter"/>
</dbReference>
<dbReference type="InterPro" id="IPR013790">
    <property type="entry name" value="Dwarfin"/>
</dbReference>